<dbReference type="InterPro" id="IPR050834">
    <property type="entry name" value="Glycosyltransf_2"/>
</dbReference>
<feature type="transmembrane region" description="Helical" evidence="2">
    <location>
        <begin position="597"/>
        <end position="617"/>
    </location>
</feature>
<feature type="transmembrane region" description="Helical" evidence="2">
    <location>
        <begin position="559"/>
        <end position="585"/>
    </location>
</feature>
<feature type="transmembrane region" description="Helical" evidence="2">
    <location>
        <begin position="652"/>
        <end position="669"/>
    </location>
</feature>
<dbReference type="PANTHER" id="PTHR43685:SF3">
    <property type="entry name" value="SLR2126 PROTEIN"/>
    <property type="match status" value="1"/>
</dbReference>
<dbReference type="EMBL" id="BAABHF010000050">
    <property type="protein sequence ID" value="GAA4515743.1"/>
    <property type="molecule type" value="Genomic_DNA"/>
</dbReference>
<evidence type="ECO:0000256" key="1">
    <source>
        <dbReference type="SAM" id="MobiDB-lite"/>
    </source>
</evidence>
<dbReference type="Proteomes" id="UP001500503">
    <property type="component" value="Unassembled WGS sequence"/>
</dbReference>
<accession>A0ABP8R1G5</accession>
<evidence type="ECO:0000313" key="4">
    <source>
        <dbReference type="Proteomes" id="UP001500503"/>
    </source>
</evidence>
<feature type="transmembrane region" description="Helical" evidence="2">
    <location>
        <begin position="971"/>
        <end position="994"/>
    </location>
</feature>
<dbReference type="SUPFAM" id="SSF53448">
    <property type="entry name" value="Nucleotide-diphospho-sugar transferases"/>
    <property type="match status" value="1"/>
</dbReference>
<feature type="transmembrane region" description="Helical" evidence="2">
    <location>
        <begin position="676"/>
        <end position="695"/>
    </location>
</feature>
<feature type="transmembrane region" description="Helical" evidence="2">
    <location>
        <begin position="255"/>
        <end position="281"/>
    </location>
</feature>
<feature type="transmembrane region" description="Helical" evidence="2">
    <location>
        <begin position="365"/>
        <end position="384"/>
    </location>
</feature>
<organism evidence="3 4">
    <name type="scientific">Actinoallomurus oryzae</name>
    <dbReference type="NCBI Taxonomy" id="502180"/>
    <lineage>
        <taxon>Bacteria</taxon>
        <taxon>Bacillati</taxon>
        <taxon>Actinomycetota</taxon>
        <taxon>Actinomycetes</taxon>
        <taxon>Streptosporangiales</taxon>
        <taxon>Thermomonosporaceae</taxon>
        <taxon>Actinoallomurus</taxon>
    </lineage>
</organism>
<dbReference type="Pfam" id="PF13641">
    <property type="entry name" value="Glyco_tranf_2_3"/>
    <property type="match status" value="1"/>
</dbReference>
<gene>
    <name evidence="3" type="ORF">GCM10023191_085950</name>
</gene>
<feature type="transmembrane region" description="Helical" evidence="2">
    <location>
        <begin position="735"/>
        <end position="757"/>
    </location>
</feature>
<keyword evidence="2" id="KW-0812">Transmembrane</keyword>
<feature type="region of interest" description="Disordered" evidence="1">
    <location>
        <begin position="997"/>
        <end position="1024"/>
    </location>
</feature>
<feature type="transmembrane region" description="Helical" evidence="2">
    <location>
        <begin position="443"/>
        <end position="465"/>
    </location>
</feature>
<feature type="transmembrane region" description="Helical" evidence="2">
    <location>
        <begin position="701"/>
        <end position="723"/>
    </location>
</feature>
<reference evidence="4" key="1">
    <citation type="journal article" date="2019" name="Int. J. Syst. Evol. Microbiol.">
        <title>The Global Catalogue of Microorganisms (GCM) 10K type strain sequencing project: providing services to taxonomists for standard genome sequencing and annotation.</title>
        <authorList>
            <consortium name="The Broad Institute Genomics Platform"/>
            <consortium name="The Broad Institute Genome Sequencing Center for Infectious Disease"/>
            <person name="Wu L."/>
            <person name="Ma J."/>
        </authorList>
    </citation>
    <scope>NUCLEOTIDE SEQUENCE [LARGE SCALE GENOMIC DNA]</scope>
    <source>
        <strain evidence="4">JCM 17933</strain>
    </source>
</reference>
<dbReference type="RefSeq" id="WP_345474028.1">
    <property type="nucleotide sequence ID" value="NZ_BAABHF010000050.1"/>
</dbReference>
<protein>
    <recommendedName>
        <fullName evidence="5">Glycosyltransferase, GT2 family</fullName>
    </recommendedName>
</protein>
<evidence type="ECO:0000313" key="3">
    <source>
        <dbReference type="EMBL" id="GAA4515743.1"/>
    </source>
</evidence>
<evidence type="ECO:0008006" key="5">
    <source>
        <dbReference type="Google" id="ProtNLM"/>
    </source>
</evidence>
<name>A0ABP8R1G5_9ACTN</name>
<keyword evidence="2" id="KW-1133">Transmembrane helix</keyword>
<feature type="region of interest" description="Disordered" evidence="1">
    <location>
        <begin position="471"/>
        <end position="497"/>
    </location>
</feature>
<keyword evidence="4" id="KW-1185">Reference proteome</keyword>
<feature type="compositionally biased region" description="Basic residues" evidence="1">
    <location>
        <begin position="998"/>
        <end position="1009"/>
    </location>
</feature>
<dbReference type="InterPro" id="IPR029044">
    <property type="entry name" value="Nucleotide-diphossugar_trans"/>
</dbReference>
<evidence type="ECO:0000256" key="2">
    <source>
        <dbReference type="SAM" id="Phobius"/>
    </source>
</evidence>
<feature type="transmembrane region" description="Helical" evidence="2">
    <location>
        <begin position="526"/>
        <end position="547"/>
    </location>
</feature>
<dbReference type="Gene3D" id="3.90.550.10">
    <property type="entry name" value="Spore Coat Polysaccharide Biosynthesis Protein SpsA, Chain A"/>
    <property type="match status" value="1"/>
</dbReference>
<sequence length="1024" mass="106898">MAPQLDRHIVTAVLVTHDGARWLPETLKALLTQSHPVDRLVAADTGSTDAGPAMLTEVVGEGNLITLPARTRYADAVAATLAHPASTIEVPDGASGIDRVEWIWLLHDDSAPAPDALERLLTTAEAHPPATILGPKLRDWDDRRVLLEAGVAIDRTGRRETGLDPREFDQGQHDTIREVMAVSSAGMLVRRDVWDELGGLDPAFGLFRDDVDLGWRAYAAGHRVLIAPDAVAFHAEAATRGARRVAFPADDRRSALLVLLANLPLSALALSLPFIVATCFLRAAFFAAAKRPGAAGAELAALRGALFRAPRLRRARRPGLTASGVNRFQPRWPTLRRLPDVFVGRGATLPSPEPGALYRWLRRPGVLMTLALTLVALVAERGLLATGGRLGGGALVPAWGGASDLWAEYLTGWHPVGLGSGTGAPPYAGVLAVLATLLFGKPWLAVLVILVAGVPLAGLTAYTAARRLRGLPPRTSPADQAPTGRRRSSVGRSTSTRGGAVPVAVWAGVTYALLPVATGAVTTGRLGTIVVIVLLPLIGVFATGTLTTSSRHTPWAAGLLLAVAMAFAPLTWVLAVLVGLPARYALAGHRPGAGRRLAVALGVPPLLLLPWTLHLLAHPSGFLREAGPRAAVARPGAGALVLLSPGGPGTPVFWVTAGLAAAGLAALLLRRRRTAVLTGWLLAIVGMPAAILVLARPDWPGVALTFAAGGVVLAASGMLRVAVAKLRSPGLVARAGAVVVLAVAASTPLLAAGLWVVHGAHGPLARANPEEFPLVVESHVTRPRFLIISSRADGAVGATVMREREPIPGEETAEPPEPARRHLRAAVAGLTSGTGGASALSRFGVGYVLVPDPGHDPLTAALDAVPDLQRLGRTSAFGLWQPVTPAGRLMLIDGRTVTPLAAGPIDAKVRIPPGPAGRTLLLAEPASAGWHAAVDGRPARSRTLDGWAQSYDVPASGGTFTLHRGMLLRHLWVAVQGVALVLIVVLALPSAAWVERPRGRRRRGGHARTTKAQPQVEAMSGVES</sequence>
<dbReference type="PANTHER" id="PTHR43685">
    <property type="entry name" value="GLYCOSYLTRANSFERASE"/>
    <property type="match status" value="1"/>
</dbReference>
<proteinExistence type="predicted"/>
<keyword evidence="2" id="KW-0472">Membrane</keyword>
<comment type="caution">
    <text evidence="3">The sequence shown here is derived from an EMBL/GenBank/DDBJ whole genome shotgun (WGS) entry which is preliminary data.</text>
</comment>